<dbReference type="eggNOG" id="arCOG04873">
    <property type="taxonomic scope" value="Archaea"/>
</dbReference>
<name>D3E099_METRM</name>
<dbReference type="STRING" id="634498.mru_1973"/>
<dbReference type="OrthoDB" id="64462at2157"/>
<dbReference type="InterPro" id="IPR014515">
    <property type="entry name" value="UCP921964"/>
</dbReference>
<keyword evidence="2" id="KW-1185">Reference proteome</keyword>
<dbReference type="PATRIC" id="fig|634498.28.peg.1974"/>
<dbReference type="GeneID" id="8771643"/>
<dbReference type="KEGG" id="mru:mru_1973"/>
<reference evidence="1 2" key="1">
    <citation type="journal article" date="2010" name="PLoS ONE">
        <title>The genome sequence of the rumen methanogen Methanobrevibacter ruminantium reveals new possibilities for controlling ruminant methane emissions.</title>
        <authorList>
            <person name="Leahy S.C."/>
            <person name="Kelly W.J."/>
            <person name="Altermann E."/>
            <person name="Ronimus R.S."/>
            <person name="Yeoman C.J."/>
            <person name="Pacheco D.M."/>
            <person name="Li D."/>
            <person name="Kong Z."/>
            <person name="McTavish S."/>
            <person name="Sang C."/>
            <person name="Lambie S.C."/>
            <person name="Janssen P.H."/>
            <person name="Dey D."/>
            <person name="Attwood G.T."/>
        </authorList>
    </citation>
    <scope>NUCLEOTIDE SEQUENCE [LARGE SCALE GENOMIC DNA]</scope>
    <source>
        <strain evidence="2">ATCC 35063 / DSM 1093 / JCM 13430 / OCM 146 / M1</strain>
    </source>
</reference>
<gene>
    <name evidence="1" type="ordered locus">mru_1973</name>
</gene>
<sequence>MSEILPKITGQIIGHFNAFKGSRPAFHGEHTLIVRGISRDKIEIEEMEPKLAELEDILKAREVDVLSDAGKNFVEKVDSYIRDAESIDTAPDSGGLLRMKEQLETMGLHVEYKLFLMPYAGAFVAIWKDKSGFGPLYVEVTASEREETDNDMK</sequence>
<protein>
    <recommendedName>
        <fullName evidence="3">DUF2120 domain-containing protein</fullName>
    </recommendedName>
</protein>
<evidence type="ECO:0000313" key="2">
    <source>
        <dbReference type="Proteomes" id="UP000008680"/>
    </source>
</evidence>
<evidence type="ECO:0000313" key="1">
    <source>
        <dbReference type="EMBL" id="ADC47823.1"/>
    </source>
</evidence>
<dbReference type="Pfam" id="PF09893">
    <property type="entry name" value="DUF2120"/>
    <property type="match status" value="1"/>
</dbReference>
<dbReference type="EMBL" id="CP001719">
    <property type="protein sequence ID" value="ADC47823.1"/>
    <property type="molecule type" value="Genomic_DNA"/>
</dbReference>
<evidence type="ECO:0008006" key="3">
    <source>
        <dbReference type="Google" id="ProtNLM"/>
    </source>
</evidence>
<dbReference type="HOGENOM" id="CLU_143947_0_0_2"/>
<dbReference type="Proteomes" id="UP000008680">
    <property type="component" value="Chromosome"/>
</dbReference>
<organism evidence="1 2">
    <name type="scientific">Methanobrevibacter ruminantium (strain ATCC 35063 / DSM 1093 / JCM 13430 / OCM 146 / M1)</name>
    <name type="common">Methanobacterium ruminantium</name>
    <dbReference type="NCBI Taxonomy" id="634498"/>
    <lineage>
        <taxon>Archaea</taxon>
        <taxon>Methanobacteriati</taxon>
        <taxon>Methanobacteriota</taxon>
        <taxon>Methanomada group</taxon>
        <taxon>Methanobacteria</taxon>
        <taxon>Methanobacteriales</taxon>
        <taxon>Methanobacteriaceae</taxon>
        <taxon>Methanobrevibacter</taxon>
    </lineage>
</organism>
<accession>D3E099</accession>
<dbReference type="AlphaFoldDB" id="D3E099"/>
<proteinExistence type="predicted"/>
<dbReference type="RefSeq" id="WP_012956771.1">
    <property type="nucleotide sequence ID" value="NC_013790.1"/>
</dbReference>
<dbReference type="PIRSF" id="PIRSF021964">
    <property type="entry name" value="UCP921964"/>
    <property type="match status" value="1"/>
</dbReference>